<dbReference type="NCBIfam" id="TIGR04057">
    <property type="entry name" value="SusC_RagA_signa"/>
    <property type="match status" value="1"/>
</dbReference>
<evidence type="ECO:0000256" key="8">
    <source>
        <dbReference type="ARBA" id="ARBA00023136"/>
    </source>
</evidence>
<dbReference type="InterPro" id="IPR011662">
    <property type="entry name" value="Secretin/TonB_short_N"/>
</dbReference>
<keyword evidence="2 10" id="KW-0813">Transport</keyword>
<keyword evidence="5 10" id="KW-0812">Transmembrane</keyword>
<keyword evidence="7 11" id="KW-0798">TonB box</keyword>
<dbReference type="Pfam" id="PF07715">
    <property type="entry name" value="Plug"/>
    <property type="match status" value="1"/>
</dbReference>
<dbReference type="Gene3D" id="2.40.170.20">
    <property type="entry name" value="TonB-dependent receptor, beta-barrel domain"/>
    <property type="match status" value="1"/>
</dbReference>
<dbReference type="InterPro" id="IPR037066">
    <property type="entry name" value="Plug_dom_sf"/>
</dbReference>
<dbReference type="InterPro" id="IPR023996">
    <property type="entry name" value="TonB-dep_OMP_SusC/RagA"/>
</dbReference>
<dbReference type="AlphaFoldDB" id="A0A3R6KBL8"/>
<evidence type="ECO:0000256" key="2">
    <source>
        <dbReference type="ARBA" id="ARBA00022448"/>
    </source>
</evidence>
<sequence length="1159" mass="130610">MNKKSLPDILLIKRFRRKHFFRAMKITTLLLFMFIFCLHAENSNSQNVSVTIHKNDVRLENVLNEIEKQTDYLFVYNKNVDVDRNVSVFFSKLDLQEALKNIFGGLNIQYEIDGRYVLLSSNKKGDRRIESLQQSGKKRILGTVVNKNGEPIIGANVIEKGSTNGIITGIDGKFVLSVDPTSTLQISYIGYQTKEVGVYGSSSLIVELQEDMELLDEVVVVGYAVQKKANLSGSVATLDTKKLEDRPVSNIGQALQGAVASLNVDPTSGDPNELPSFNIRGFASINGGSPLVVIDGVISDANQLNTLNPADIANVSVLKDAASAAIYGSRAAYGVILVTTKTGKTERVTVNYNNNFSVRFLTEKPNIFLNSYHFYNDWNIGAGAQVFANELLDVAKAYMKDRSNPDGLWMPTMGQQFYVLANNPYDVFYKKSAFSTNHTIDISGKTEKLNYYISGGYTYQDGMIRFGDFDYNKYNIRAKLDIQLTPWWKIGSNSSFVSSLNRSSSAYLIYADPDNYRLSTQLGVSVAPVQTSDGHWYDLNSSYGDFEEGGQAKKYDDTFSQLFTTKIDLLKDVLTLNGQFNYSIQRVKTDFSTLSYDVYVAPGIFDSKRNTPNSMTNRYGTVRHMTYDAYANFDKTFAEKHALSAVLGFNQEDYRYVQQNMKKTQLVSQNLPSVQLAYGMPTVGENIETWALRGAYGRLNYIFDNKYIFEFNGRYDGTSRFPHDDRFVFNPSGSVAWVLSEEKFFQPLRTIFDRVKIRGSYGQLGNQDVNAYAYMATMAVAQSDLILGGKLPMYVSAPELVSNNLTWEKVTTADIGVDLTLFDNRLNFTGDIYRRNTKDMLTLGEVLPGVLGANLPKENSADLKTTGFDLTVSWRDQIKLAGKPLEYSLEFNLSDSKSEITKFSNPTGTLNSYYKGQKIGEIWGLTSDGLYKSDEEAQKGPDQTEILIAPSQYPTVAGSLKYKDLNNDGKITRGKYTLDDHGDLTVIGNDQIRYRFGATFAANWSGFDISAFFQGVMKHNYYPTASDKIFWGKYSAPWFDQLEGHYFDRWKEDNPNLDAYWPVLSHRNASTADREMNIPQTRYLQNAAYIRLKNLTLGYTLPGKWVSKLSIQRMRIFYSGDNLFCLSGLYSDYSVDPENLGANRYPFQRYNSFGINVTF</sequence>
<proteinExistence type="inferred from homology"/>
<keyword evidence="3 10" id="KW-1134">Transmembrane beta strand</keyword>
<dbReference type="SUPFAM" id="SSF49464">
    <property type="entry name" value="Carboxypeptidase regulatory domain-like"/>
    <property type="match status" value="1"/>
</dbReference>
<dbReference type="RefSeq" id="WP_122203954.1">
    <property type="nucleotide sequence ID" value="NZ_JADMVT010000017.1"/>
</dbReference>
<organism evidence="12 13">
    <name type="scientific">Parabacteroides merdae</name>
    <dbReference type="NCBI Taxonomy" id="46503"/>
    <lineage>
        <taxon>Bacteria</taxon>
        <taxon>Pseudomonadati</taxon>
        <taxon>Bacteroidota</taxon>
        <taxon>Bacteroidia</taxon>
        <taxon>Bacteroidales</taxon>
        <taxon>Tannerellaceae</taxon>
        <taxon>Parabacteroides</taxon>
    </lineage>
</organism>
<comment type="similarity">
    <text evidence="10 11">Belongs to the TonB-dependent receptor family.</text>
</comment>
<dbReference type="InterPro" id="IPR000531">
    <property type="entry name" value="Beta-barrel_TonB"/>
</dbReference>
<evidence type="ECO:0000256" key="9">
    <source>
        <dbReference type="ARBA" id="ARBA00023237"/>
    </source>
</evidence>
<keyword evidence="4" id="KW-0406">Ion transport</keyword>
<dbReference type="Pfam" id="PF00593">
    <property type="entry name" value="TonB_dep_Rec_b-barrel"/>
    <property type="match status" value="1"/>
</dbReference>
<evidence type="ECO:0000313" key="12">
    <source>
        <dbReference type="EMBL" id="RHC88996.1"/>
    </source>
</evidence>
<evidence type="ECO:0000256" key="3">
    <source>
        <dbReference type="ARBA" id="ARBA00022452"/>
    </source>
</evidence>
<evidence type="ECO:0000256" key="10">
    <source>
        <dbReference type="PROSITE-ProRule" id="PRU01360"/>
    </source>
</evidence>
<dbReference type="InterPro" id="IPR023997">
    <property type="entry name" value="TonB-dep_OMP_SusC/RagA_CS"/>
</dbReference>
<dbReference type="Pfam" id="PF07660">
    <property type="entry name" value="STN"/>
    <property type="match status" value="1"/>
</dbReference>
<comment type="subcellular location">
    <subcellularLocation>
        <location evidence="1 10">Cell outer membrane</location>
        <topology evidence="1 10">Multi-pass membrane protein</topology>
    </subcellularLocation>
</comment>
<keyword evidence="4" id="KW-0410">Iron transport</keyword>
<dbReference type="Gene3D" id="2.60.40.1120">
    <property type="entry name" value="Carboxypeptidase-like, regulatory domain"/>
    <property type="match status" value="1"/>
</dbReference>
<evidence type="ECO:0000256" key="11">
    <source>
        <dbReference type="RuleBase" id="RU003357"/>
    </source>
</evidence>
<evidence type="ECO:0000256" key="5">
    <source>
        <dbReference type="ARBA" id="ARBA00022692"/>
    </source>
</evidence>
<evidence type="ECO:0000256" key="7">
    <source>
        <dbReference type="ARBA" id="ARBA00023077"/>
    </source>
</evidence>
<keyword evidence="8 10" id="KW-0472">Membrane</keyword>
<gene>
    <name evidence="12" type="ORF">DW828_03450</name>
</gene>
<dbReference type="NCBIfam" id="TIGR04056">
    <property type="entry name" value="OMP_RagA_SusC"/>
    <property type="match status" value="1"/>
</dbReference>
<dbReference type="InterPro" id="IPR036942">
    <property type="entry name" value="Beta-barrel_TonB_sf"/>
</dbReference>
<evidence type="ECO:0000313" key="13">
    <source>
        <dbReference type="Proteomes" id="UP000286260"/>
    </source>
</evidence>
<evidence type="ECO:0000256" key="6">
    <source>
        <dbReference type="ARBA" id="ARBA00023004"/>
    </source>
</evidence>
<dbReference type="Pfam" id="PF13715">
    <property type="entry name" value="CarbopepD_reg_2"/>
    <property type="match status" value="1"/>
</dbReference>
<dbReference type="GO" id="GO:0006826">
    <property type="term" value="P:iron ion transport"/>
    <property type="evidence" value="ECO:0007669"/>
    <property type="project" value="UniProtKB-KW"/>
</dbReference>
<dbReference type="Proteomes" id="UP000286260">
    <property type="component" value="Unassembled WGS sequence"/>
</dbReference>
<dbReference type="InterPro" id="IPR039426">
    <property type="entry name" value="TonB-dep_rcpt-like"/>
</dbReference>
<dbReference type="GO" id="GO:0009279">
    <property type="term" value="C:cell outer membrane"/>
    <property type="evidence" value="ECO:0007669"/>
    <property type="project" value="UniProtKB-SubCell"/>
</dbReference>
<accession>A0A3R6KBL8</accession>
<dbReference type="Gene3D" id="2.170.130.10">
    <property type="entry name" value="TonB-dependent receptor, plug domain"/>
    <property type="match status" value="1"/>
</dbReference>
<keyword evidence="6" id="KW-0408">Iron</keyword>
<evidence type="ECO:0000256" key="4">
    <source>
        <dbReference type="ARBA" id="ARBA00022496"/>
    </source>
</evidence>
<reference evidence="12 13" key="1">
    <citation type="submission" date="2018-08" db="EMBL/GenBank/DDBJ databases">
        <title>A genome reference for cultivated species of the human gut microbiota.</title>
        <authorList>
            <person name="Zou Y."/>
            <person name="Xue W."/>
            <person name="Luo G."/>
        </authorList>
    </citation>
    <scope>NUCLEOTIDE SEQUENCE [LARGE SCALE GENOMIC DNA]</scope>
    <source>
        <strain evidence="12 13">AM34-17</strain>
    </source>
</reference>
<dbReference type="PROSITE" id="PS52016">
    <property type="entry name" value="TONB_DEPENDENT_REC_3"/>
    <property type="match status" value="1"/>
</dbReference>
<dbReference type="SMART" id="SM00965">
    <property type="entry name" value="STN"/>
    <property type="match status" value="1"/>
</dbReference>
<keyword evidence="9 10" id="KW-0998">Cell outer membrane</keyword>
<dbReference type="EMBL" id="QSII01000003">
    <property type="protein sequence ID" value="RHC88996.1"/>
    <property type="molecule type" value="Genomic_DNA"/>
</dbReference>
<dbReference type="InterPro" id="IPR008969">
    <property type="entry name" value="CarboxyPept-like_regulatory"/>
</dbReference>
<dbReference type="InterPro" id="IPR012910">
    <property type="entry name" value="Plug_dom"/>
</dbReference>
<name>A0A3R6KBL8_9BACT</name>
<dbReference type="SUPFAM" id="SSF56935">
    <property type="entry name" value="Porins"/>
    <property type="match status" value="1"/>
</dbReference>
<comment type="caution">
    <text evidence="12">The sequence shown here is derived from an EMBL/GenBank/DDBJ whole genome shotgun (WGS) entry which is preliminary data.</text>
</comment>
<protein>
    <submittedName>
        <fullName evidence="12">SusC/RagA family TonB-linked outer membrane protein</fullName>
    </submittedName>
</protein>
<evidence type="ECO:0000256" key="1">
    <source>
        <dbReference type="ARBA" id="ARBA00004571"/>
    </source>
</evidence>